<dbReference type="PROSITE" id="PS51318">
    <property type="entry name" value="TAT"/>
    <property type="match status" value="1"/>
</dbReference>
<evidence type="ECO:0000256" key="5">
    <source>
        <dbReference type="ARBA" id="ARBA00022729"/>
    </source>
</evidence>
<dbReference type="AlphaFoldDB" id="A0A7C9NL37"/>
<feature type="signal peptide" evidence="9">
    <location>
        <begin position="1"/>
        <end position="23"/>
    </location>
</feature>
<reference evidence="11" key="1">
    <citation type="submission" date="2018-08" db="EMBL/GenBank/DDBJ databases">
        <title>Murine metabolic-syndrome-specific gut microbial biobank.</title>
        <authorList>
            <person name="Liu C."/>
        </authorList>
    </citation>
    <scope>NUCLEOTIDE SEQUENCE [LARGE SCALE GENOMIC DNA]</scope>
    <source>
        <strain evidence="11">Z82</strain>
    </source>
</reference>
<accession>A0A7C9NL37</accession>
<dbReference type="SMART" id="SM00926">
    <property type="entry name" value="Molybdop_Fe4S4"/>
    <property type="match status" value="1"/>
</dbReference>
<evidence type="ECO:0000256" key="3">
    <source>
        <dbReference type="ARBA" id="ARBA00022505"/>
    </source>
</evidence>
<evidence type="ECO:0000256" key="1">
    <source>
        <dbReference type="ARBA" id="ARBA00001942"/>
    </source>
</evidence>
<dbReference type="InterPro" id="IPR011888">
    <property type="entry name" value="Anaer_DMSO_reductase"/>
</dbReference>
<name>A0A7C9NL37_9BACT</name>
<dbReference type="PROSITE" id="PS00932">
    <property type="entry name" value="MOLYBDOPTERIN_PROK_3"/>
    <property type="match status" value="1"/>
</dbReference>
<dbReference type="SUPFAM" id="SSF53706">
    <property type="entry name" value="Formate dehydrogenase/DMSO reductase, domains 1-3"/>
    <property type="match status" value="1"/>
</dbReference>
<evidence type="ECO:0000256" key="9">
    <source>
        <dbReference type="SAM" id="SignalP"/>
    </source>
</evidence>
<gene>
    <name evidence="11" type="ORF">D1639_03375</name>
</gene>
<protein>
    <submittedName>
        <fullName evidence="11">Twin-arginine translocation signal domain-containing protein</fullName>
    </submittedName>
</protein>
<dbReference type="GO" id="GO:0009389">
    <property type="term" value="F:dimethyl sulfoxide reductase activity"/>
    <property type="evidence" value="ECO:0007669"/>
    <property type="project" value="InterPro"/>
</dbReference>
<dbReference type="InterPro" id="IPR006655">
    <property type="entry name" value="Mopterin_OxRdtase_prok_CS"/>
</dbReference>
<evidence type="ECO:0000256" key="8">
    <source>
        <dbReference type="ARBA" id="ARBA00023014"/>
    </source>
</evidence>
<dbReference type="InterPro" id="IPR006657">
    <property type="entry name" value="MoPterin_dinucl-bd_dom"/>
</dbReference>
<evidence type="ECO:0000259" key="10">
    <source>
        <dbReference type="PROSITE" id="PS51669"/>
    </source>
</evidence>
<evidence type="ECO:0000256" key="4">
    <source>
        <dbReference type="ARBA" id="ARBA00022723"/>
    </source>
</evidence>
<keyword evidence="7" id="KW-0408">Iron</keyword>
<dbReference type="InterPro" id="IPR009010">
    <property type="entry name" value="Asp_de-COase-like_dom_sf"/>
</dbReference>
<feature type="chain" id="PRO_5028870890" evidence="9">
    <location>
        <begin position="24"/>
        <end position="835"/>
    </location>
</feature>
<dbReference type="InterPro" id="IPR006963">
    <property type="entry name" value="Mopterin_OxRdtase_4Fe-4S_dom"/>
</dbReference>
<dbReference type="GO" id="GO:0051539">
    <property type="term" value="F:4 iron, 4 sulfur cluster binding"/>
    <property type="evidence" value="ECO:0007669"/>
    <property type="project" value="InterPro"/>
</dbReference>
<dbReference type="PANTHER" id="PTHR43742">
    <property type="entry name" value="TRIMETHYLAMINE-N-OXIDE REDUCTASE"/>
    <property type="match status" value="1"/>
</dbReference>
<comment type="caution">
    <text evidence="11">The sequence shown here is derived from an EMBL/GenBank/DDBJ whole genome shotgun (WGS) entry which is preliminary data.</text>
</comment>
<dbReference type="PANTHER" id="PTHR43742:SF8">
    <property type="entry name" value="ANAEROBIC DIMETHYL SULFOXIDE REDUCTASE, SUBUNIT A"/>
    <property type="match status" value="1"/>
</dbReference>
<dbReference type="GO" id="GO:0043546">
    <property type="term" value="F:molybdopterin cofactor binding"/>
    <property type="evidence" value="ECO:0007669"/>
    <property type="project" value="InterPro"/>
</dbReference>
<dbReference type="PROSITE" id="PS51669">
    <property type="entry name" value="4FE4S_MOW_BIS_MGD"/>
    <property type="match status" value="1"/>
</dbReference>
<dbReference type="Pfam" id="PF00384">
    <property type="entry name" value="Molybdopterin"/>
    <property type="match status" value="1"/>
</dbReference>
<dbReference type="InterPro" id="IPR006311">
    <property type="entry name" value="TAT_signal"/>
</dbReference>
<proteinExistence type="inferred from homology"/>
<feature type="domain" description="4Fe-4S Mo/W bis-MGD-type" evidence="10">
    <location>
        <begin position="74"/>
        <end position="137"/>
    </location>
</feature>
<dbReference type="GO" id="GO:0030288">
    <property type="term" value="C:outer membrane-bounded periplasmic space"/>
    <property type="evidence" value="ECO:0007669"/>
    <property type="project" value="TreeGrafter"/>
</dbReference>
<evidence type="ECO:0000313" key="11">
    <source>
        <dbReference type="EMBL" id="NBI34087.1"/>
    </source>
</evidence>
<dbReference type="InterPro" id="IPR019546">
    <property type="entry name" value="TAT_signal_bac_arc"/>
</dbReference>
<sequence length="835" mass="92061">MTDEKRGFTRRAFVKGSSLAALAAAAGTSALYGCSKQDAPTPEAPEPVEAQADPADGAFELGDSYAISHSADQDEWHWGTCKSDGCGQTICPLRYHVKDGAITLVEPDNTGDDSFEGYQARGCLRGRSMRQWHNHPDRLKYPMKRVGPRGSGQFEQISWEEAVQTIAEKLKYTIDTYGNAAIHSGVTAIRNDQAVERLLNCLGGFTYGYGDDSHGQMARVMPYMYGNNPGPNGSSFTNTWKGTDCDLVMMFGNNPQTTRMGGASANHDLALAREHGAEVVIVDYWMNDSCVGHPEQWQPIRSGTDAALASAMAYVLITEGFVDEEWVNTYVVGYDESTMPESAQGQNKSYKDYILGTGYDMVPKTPEWAAPITLIPAERIVELAHKLGNAKCAFVSQGWGPQRHTNGESTCRAIAMLPLITGNIGRLGTNTGMRDGVTVGMANPFTTIPGGVNNVGIGISCISLMDAIDHGRDFTATHDGVEGADALGTDIKFLFLDGTNLANQRGDLRRTHEILKDESKCEFIVAQDMFMTFTTNYADILLPGITRNECDSVIALATSGESIGQLYIDGFLKPPFEARNNYDWCTEIADILGVKEAYTEGRTWKEWQQFQWESILPYKDFLPDIKDMPTWEQIEKDHLWKAEVPLVAKMTDYFADPEAAPLDTPSGKIEVYSERLAELNDTWEFDNEADFISPIPVYTPGVESYEELTDEYPLYLSGWHPRGRFHSTFDNLENLRQATRQQLFINPVDADSRGIKNGDMVSVKNSRGEVHVEARVTPRIIPGQVGMPEGAWAQIDFDGDGIDRGGNINVLCNSHPSPLAKHNGNNSCICQVTKL</sequence>
<dbReference type="Gene3D" id="3.40.228.10">
    <property type="entry name" value="Dimethylsulfoxide Reductase, domain 2"/>
    <property type="match status" value="1"/>
</dbReference>
<keyword evidence="5 9" id="KW-0732">Signal</keyword>
<evidence type="ECO:0000256" key="6">
    <source>
        <dbReference type="ARBA" id="ARBA00023002"/>
    </source>
</evidence>
<keyword evidence="3" id="KW-0500">Molybdenum</keyword>
<dbReference type="Pfam" id="PF04879">
    <property type="entry name" value="Molybdop_Fe4S4"/>
    <property type="match status" value="1"/>
</dbReference>
<dbReference type="GO" id="GO:0009061">
    <property type="term" value="P:anaerobic respiration"/>
    <property type="evidence" value="ECO:0007669"/>
    <property type="project" value="TreeGrafter"/>
</dbReference>
<dbReference type="Gene3D" id="3.40.50.740">
    <property type="match status" value="1"/>
</dbReference>
<dbReference type="InterPro" id="IPR006656">
    <property type="entry name" value="Mopterin_OxRdtase"/>
</dbReference>
<evidence type="ECO:0000256" key="7">
    <source>
        <dbReference type="ARBA" id="ARBA00023004"/>
    </source>
</evidence>
<keyword evidence="8" id="KW-0411">Iron-sulfur</keyword>
<dbReference type="NCBIfam" id="TIGR02166">
    <property type="entry name" value="dmsA_ynfE"/>
    <property type="match status" value="1"/>
</dbReference>
<comment type="similarity">
    <text evidence="2">Belongs to the prokaryotic molybdopterin-containing oxidoreductase family.</text>
</comment>
<dbReference type="GO" id="GO:0009055">
    <property type="term" value="F:electron transfer activity"/>
    <property type="evidence" value="ECO:0007669"/>
    <property type="project" value="TreeGrafter"/>
</dbReference>
<dbReference type="InterPro" id="IPR050612">
    <property type="entry name" value="Prok_Mopterin_Oxidored"/>
</dbReference>
<dbReference type="Gene3D" id="2.40.40.20">
    <property type="match status" value="1"/>
</dbReference>
<dbReference type="GO" id="GO:0030151">
    <property type="term" value="F:molybdenum ion binding"/>
    <property type="evidence" value="ECO:0007669"/>
    <property type="project" value="InterPro"/>
</dbReference>
<dbReference type="NCBIfam" id="TIGR01409">
    <property type="entry name" value="TAT_signal_seq"/>
    <property type="match status" value="1"/>
</dbReference>
<dbReference type="SUPFAM" id="SSF50692">
    <property type="entry name" value="ADC-like"/>
    <property type="match status" value="1"/>
</dbReference>
<dbReference type="Pfam" id="PF01568">
    <property type="entry name" value="Molydop_binding"/>
    <property type="match status" value="1"/>
</dbReference>
<keyword evidence="6" id="KW-0560">Oxidoreductase</keyword>
<keyword evidence="4" id="KW-0479">Metal-binding</keyword>
<dbReference type="EMBL" id="QWKH01000013">
    <property type="protein sequence ID" value="NBI34087.1"/>
    <property type="molecule type" value="Genomic_DNA"/>
</dbReference>
<dbReference type="PROSITE" id="PS51257">
    <property type="entry name" value="PROKAR_LIPOPROTEIN"/>
    <property type="match status" value="1"/>
</dbReference>
<organism evidence="11">
    <name type="scientific">Muribaculaceae bacterium Z82</name>
    <dbReference type="NCBI Taxonomy" id="2304548"/>
    <lineage>
        <taxon>Bacteria</taxon>
        <taxon>Pseudomonadati</taxon>
        <taxon>Bacteroidota</taxon>
        <taxon>Bacteroidia</taxon>
        <taxon>Bacteroidales</taxon>
        <taxon>Muribaculaceae</taxon>
    </lineage>
</organism>
<dbReference type="Gene3D" id="2.20.25.90">
    <property type="entry name" value="ADC-like domains"/>
    <property type="match status" value="1"/>
</dbReference>
<evidence type="ECO:0000256" key="2">
    <source>
        <dbReference type="ARBA" id="ARBA00010312"/>
    </source>
</evidence>
<comment type="cofactor">
    <cofactor evidence="1">
        <name>Mo-bis(molybdopterin guanine dinucleotide)</name>
        <dbReference type="ChEBI" id="CHEBI:60539"/>
    </cofactor>
</comment>